<dbReference type="Proteomes" id="UP001501752">
    <property type="component" value="Unassembled WGS sequence"/>
</dbReference>
<accession>A0ABP9DGV1</accession>
<keyword evidence="2" id="KW-1185">Reference proteome</keyword>
<dbReference type="SUPFAM" id="SSF158682">
    <property type="entry name" value="TerB-like"/>
    <property type="match status" value="1"/>
</dbReference>
<organism evidence="1 2">
    <name type="scientific">Kitasatospora terrestris</name>
    <dbReference type="NCBI Taxonomy" id="258051"/>
    <lineage>
        <taxon>Bacteria</taxon>
        <taxon>Bacillati</taxon>
        <taxon>Actinomycetota</taxon>
        <taxon>Actinomycetes</taxon>
        <taxon>Kitasatosporales</taxon>
        <taxon>Streptomycetaceae</taxon>
        <taxon>Kitasatospora</taxon>
    </lineage>
</organism>
<evidence type="ECO:0000313" key="2">
    <source>
        <dbReference type="Proteomes" id="UP001501752"/>
    </source>
</evidence>
<sequence>MTTAPIDGVDADGDETDREAVEHEQAEIREFVKRLSADDIRSGNWFTKLVAQALGAYTRKVNWQYFQERYAGVPADVIVDQRIKMAARYAAIEGGLSAGAYTAAVAATIGSAGGASPATVPAAVATLMVDVAYISQLQLRLAHDIAVLYRVPPDLDDPEDLWKMLRVAFTIKSGEAARAGVVKVVPGLTRQLIKRFYAKSVLSAAKGLPYVGKYLLQRSVIKVGIPLVGVPLSVVLNRWTTLLAGRHAQAVFRNEARVVELAERLTARTEHPNAMLWVAWLVIAADQEKSDDEALLVRHLVRLARERHGVVDEGLANVVELDPAEVWRRLDAETGDLDHLLEVAEQVAAVDGAPTKREEAVLAELRARLSLRTTR</sequence>
<proteinExistence type="predicted"/>
<protein>
    <submittedName>
        <fullName evidence="1">Uncharacterized protein</fullName>
    </submittedName>
</protein>
<comment type="caution">
    <text evidence="1">The sequence shown here is derived from an EMBL/GenBank/DDBJ whole genome shotgun (WGS) entry which is preliminary data.</text>
</comment>
<evidence type="ECO:0000313" key="1">
    <source>
        <dbReference type="EMBL" id="GAA4840059.1"/>
    </source>
</evidence>
<gene>
    <name evidence="1" type="ORF">GCM10023235_14390</name>
</gene>
<dbReference type="InterPro" id="IPR029024">
    <property type="entry name" value="TerB-like"/>
</dbReference>
<dbReference type="EMBL" id="BAABIS010000001">
    <property type="protein sequence ID" value="GAA4840059.1"/>
    <property type="molecule type" value="Genomic_DNA"/>
</dbReference>
<dbReference type="RefSeq" id="WP_345695914.1">
    <property type="nucleotide sequence ID" value="NZ_BAABIS010000001.1"/>
</dbReference>
<name>A0ABP9DGV1_9ACTN</name>
<reference evidence="2" key="1">
    <citation type="journal article" date="2019" name="Int. J. Syst. Evol. Microbiol.">
        <title>The Global Catalogue of Microorganisms (GCM) 10K type strain sequencing project: providing services to taxonomists for standard genome sequencing and annotation.</title>
        <authorList>
            <consortium name="The Broad Institute Genomics Platform"/>
            <consortium name="The Broad Institute Genome Sequencing Center for Infectious Disease"/>
            <person name="Wu L."/>
            <person name="Ma J."/>
        </authorList>
    </citation>
    <scope>NUCLEOTIDE SEQUENCE [LARGE SCALE GENOMIC DNA]</scope>
    <source>
        <strain evidence="2">JCM 13006</strain>
    </source>
</reference>